<gene>
    <name evidence="1" type="ORF">Tcan_14659</name>
</gene>
<dbReference type="AlphaFoldDB" id="A0A0B2V402"/>
<name>A0A0B2V402_TOXCA</name>
<evidence type="ECO:0000313" key="2">
    <source>
        <dbReference type="Proteomes" id="UP000031036"/>
    </source>
</evidence>
<protein>
    <submittedName>
        <fullName evidence="1">Uncharacterized protein</fullName>
    </submittedName>
</protein>
<dbReference type="Proteomes" id="UP000031036">
    <property type="component" value="Unassembled WGS sequence"/>
</dbReference>
<sequence length="101" mass="11987">MIGRKMAFGVVVMYNWSVHQMTTAEVRLEWQFIYNEEAHKMASADNCFEIWKEKAKRNCKKKAQTWDICGERGRTTFMKHSITIVDTYSHEPLIKIVLTYH</sequence>
<comment type="caution">
    <text evidence="1">The sequence shown here is derived from an EMBL/GenBank/DDBJ whole genome shotgun (WGS) entry which is preliminary data.</text>
</comment>
<organism evidence="1 2">
    <name type="scientific">Toxocara canis</name>
    <name type="common">Canine roundworm</name>
    <dbReference type="NCBI Taxonomy" id="6265"/>
    <lineage>
        <taxon>Eukaryota</taxon>
        <taxon>Metazoa</taxon>
        <taxon>Ecdysozoa</taxon>
        <taxon>Nematoda</taxon>
        <taxon>Chromadorea</taxon>
        <taxon>Rhabditida</taxon>
        <taxon>Spirurina</taxon>
        <taxon>Ascaridomorpha</taxon>
        <taxon>Ascaridoidea</taxon>
        <taxon>Toxocaridae</taxon>
        <taxon>Toxocara</taxon>
    </lineage>
</organism>
<keyword evidence="2" id="KW-1185">Reference proteome</keyword>
<evidence type="ECO:0000313" key="1">
    <source>
        <dbReference type="EMBL" id="KHN76248.1"/>
    </source>
</evidence>
<dbReference type="EMBL" id="JPKZ01002554">
    <property type="protein sequence ID" value="KHN76248.1"/>
    <property type="molecule type" value="Genomic_DNA"/>
</dbReference>
<proteinExistence type="predicted"/>
<reference evidence="1 2" key="1">
    <citation type="submission" date="2014-11" db="EMBL/GenBank/DDBJ databases">
        <title>Genetic blueprint of the zoonotic pathogen Toxocara canis.</title>
        <authorList>
            <person name="Zhu X.-Q."/>
            <person name="Korhonen P.K."/>
            <person name="Cai H."/>
            <person name="Young N.D."/>
            <person name="Nejsum P."/>
            <person name="von Samson-Himmelstjerna G."/>
            <person name="Boag P.R."/>
            <person name="Tan P."/>
            <person name="Li Q."/>
            <person name="Min J."/>
            <person name="Yang Y."/>
            <person name="Wang X."/>
            <person name="Fang X."/>
            <person name="Hall R.S."/>
            <person name="Hofmann A."/>
            <person name="Sternberg P.W."/>
            <person name="Jex A.R."/>
            <person name="Gasser R.B."/>
        </authorList>
    </citation>
    <scope>NUCLEOTIDE SEQUENCE [LARGE SCALE GENOMIC DNA]</scope>
    <source>
        <strain evidence="1">PN_DK_2014</strain>
    </source>
</reference>
<accession>A0A0B2V402</accession>